<feature type="transmembrane region" description="Helical" evidence="6">
    <location>
        <begin position="58"/>
        <end position="76"/>
    </location>
</feature>
<dbReference type="PROSITE" id="PS50850">
    <property type="entry name" value="MFS"/>
    <property type="match status" value="1"/>
</dbReference>
<gene>
    <name evidence="8" type="primary">ydhC_3</name>
    <name evidence="8" type="ORF">PWN146_04725</name>
</gene>
<sequence length="398" mass="41774">MTKAACVKRSGLWSIPARTMTLACLLVFMAQMATTVYLPSLPTVMRELAMSRRATELSISIFVIGAALPVLFWGAAADRFGRRAPLTLSLLLFIGCSGLLALCSNGAQLLALRALQGVGAGGAAIIARIIVRDNWSGDELARRLSVLSIAFITALGGGQFVGGLLSQYSHWQMGFVLMGATGLAILALMATLPLEAGRDRGPRPAMTATYFAILRRPGFFWPACVGGLGFATTVTLQEVSPFVMQQSFGLNVTAFGALGLVIGIAYFSGALTVNRTVARVGGKKLMQTGSGIVALATVAILILWWSGILAGLSGMALFIALYCLTIFGQAVLFPNSMAMAVSDAKEYGAYAMALCGFLQQCLAGVAAAGAVLLEHHGLWALAIALLGLAGWLMVKLRM</sequence>
<dbReference type="InterPro" id="IPR011701">
    <property type="entry name" value="MFS"/>
</dbReference>
<feature type="transmembrane region" description="Helical" evidence="6">
    <location>
        <begin position="218"/>
        <end position="236"/>
    </location>
</feature>
<evidence type="ECO:0000256" key="2">
    <source>
        <dbReference type="ARBA" id="ARBA00022448"/>
    </source>
</evidence>
<feature type="transmembrane region" description="Helical" evidence="6">
    <location>
        <begin position="285"/>
        <end position="306"/>
    </location>
</feature>
<feature type="transmembrane region" description="Helical" evidence="6">
    <location>
        <begin position="113"/>
        <end position="131"/>
    </location>
</feature>
<keyword evidence="4 6" id="KW-1133">Transmembrane helix</keyword>
<dbReference type="PANTHER" id="PTHR23502:SF132">
    <property type="entry name" value="POLYAMINE TRANSPORTER 2-RELATED"/>
    <property type="match status" value="1"/>
</dbReference>
<feature type="transmembrane region" description="Helical" evidence="6">
    <location>
        <begin position="377"/>
        <end position="394"/>
    </location>
</feature>
<keyword evidence="2" id="KW-0813">Transport</keyword>
<feature type="transmembrane region" description="Helical" evidence="6">
    <location>
        <begin position="143"/>
        <end position="165"/>
    </location>
</feature>
<feature type="transmembrane region" description="Helical" evidence="6">
    <location>
        <begin position="347"/>
        <end position="371"/>
    </location>
</feature>
<evidence type="ECO:0000256" key="4">
    <source>
        <dbReference type="ARBA" id="ARBA00022989"/>
    </source>
</evidence>
<name>A0A1C3HLQ0_SERMA</name>
<organism evidence="8">
    <name type="scientific">Serratia marcescens</name>
    <dbReference type="NCBI Taxonomy" id="615"/>
    <lineage>
        <taxon>Bacteria</taxon>
        <taxon>Pseudomonadati</taxon>
        <taxon>Pseudomonadota</taxon>
        <taxon>Gammaproteobacteria</taxon>
        <taxon>Enterobacterales</taxon>
        <taxon>Yersiniaceae</taxon>
        <taxon>Serratia</taxon>
    </lineage>
</organism>
<protein>
    <submittedName>
        <fullName evidence="8">Inner membrane transport protein YdhC</fullName>
    </submittedName>
</protein>
<dbReference type="InterPro" id="IPR036259">
    <property type="entry name" value="MFS_trans_sf"/>
</dbReference>
<dbReference type="GO" id="GO:0022857">
    <property type="term" value="F:transmembrane transporter activity"/>
    <property type="evidence" value="ECO:0007669"/>
    <property type="project" value="InterPro"/>
</dbReference>
<keyword evidence="5 6" id="KW-0472">Membrane</keyword>
<feature type="transmembrane region" description="Helical" evidence="6">
    <location>
        <begin position="171"/>
        <end position="197"/>
    </location>
</feature>
<dbReference type="EMBL" id="LT575490">
    <property type="protein sequence ID" value="SAY45979.1"/>
    <property type="molecule type" value="Genomic_DNA"/>
</dbReference>
<feature type="domain" description="Major facilitator superfamily (MFS) profile" evidence="7">
    <location>
        <begin position="19"/>
        <end position="398"/>
    </location>
</feature>
<dbReference type="SUPFAM" id="SSF103473">
    <property type="entry name" value="MFS general substrate transporter"/>
    <property type="match status" value="1"/>
</dbReference>
<evidence type="ECO:0000256" key="5">
    <source>
        <dbReference type="ARBA" id="ARBA00023136"/>
    </source>
</evidence>
<dbReference type="Pfam" id="PF07690">
    <property type="entry name" value="MFS_1"/>
    <property type="match status" value="1"/>
</dbReference>
<comment type="subcellular location">
    <subcellularLocation>
        <location evidence="1">Membrane</location>
        <topology evidence="1">Multi-pass membrane protein</topology>
    </subcellularLocation>
</comment>
<accession>A0A1C3HLQ0</accession>
<reference evidence="8" key="1">
    <citation type="submission" date="2016-05" db="EMBL/GenBank/DDBJ databases">
        <authorList>
            <person name="Cock P.J.A."/>
            <person name="Cock P.J.A."/>
        </authorList>
    </citation>
    <scope>NUCLEOTIDE SEQUENCE</scope>
    <source>
        <strain evidence="8">PWN146_assembly</strain>
    </source>
</reference>
<dbReference type="GO" id="GO:0005886">
    <property type="term" value="C:plasma membrane"/>
    <property type="evidence" value="ECO:0007669"/>
    <property type="project" value="TreeGrafter"/>
</dbReference>
<dbReference type="PANTHER" id="PTHR23502">
    <property type="entry name" value="MAJOR FACILITATOR SUPERFAMILY"/>
    <property type="match status" value="1"/>
</dbReference>
<evidence type="ECO:0000256" key="3">
    <source>
        <dbReference type="ARBA" id="ARBA00022692"/>
    </source>
</evidence>
<keyword evidence="3 6" id="KW-0812">Transmembrane</keyword>
<evidence type="ECO:0000313" key="8">
    <source>
        <dbReference type="EMBL" id="SAY45979.1"/>
    </source>
</evidence>
<evidence type="ECO:0000256" key="1">
    <source>
        <dbReference type="ARBA" id="ARBA00004141"/>
    </source>
</evidence>
<dbReference type="GO" id="GO:1990961">
    <property type="term" value="P:xenobiotic detoxification by transmembrane export across the plasma membrane"/>
    <property type="evidence" value="ECO:0007669"/>
    <property type="project" value="TreeGrafter"/>
</dbReference>
<feature type="transmembrane region" description="Helical" evidence="6">
    <location>
        <begin position="20"/>
        <end position="38"/>
    </location>
</feature>
<dbReference type="PRINTS" id="PR01036">
    <property type="entry name" value="TCRTETB"/>
</dbReference>
<proteinExistence type="predicted"/>
<feature type="transmembrane region" description="Helical" evidence="6">
    <location>
        <begin position="88"/>
        <end position="107"/>
    </location>
</feature>
<evidence type="ECO:0000256" key="6">
    <source>
        <dbReference type="SAM" id="Phobius"/>
    </source>
</evidence>
<dbReference type="AlphaFoldDB" id="A0A1C3HLQ0"/>
<dbReference type="InterPro" id="IPR020846">
    <property type="entry name" value="MFS_dom"/>
</dbReference>
<evidence type="ECO:0000259" key="7">
    <source>
        <dbReference type="PROSITE" id="PS50850"/>
    </source>
</evidence>
<feature type="transmembrane region" description="Helical" evidence="6">
    <location>
        <begin position="312"/>
        <end position="335"/>
    </location>
</feature>
<dbReference type="Gene3D" id="1.20.1720.10">
    <property type="entry name" value="Multidrug resistance protein D"/>
    <property type="match status" value="1"/>
</dbReference>
<feature type="transmembrane region" description="Helical" evidence="6">
    <location>
        <begin position="248"/>
        <end position="273"/>
    </location>
</feature>